<dbReference type="InterPro" id="IPR036572">
    <property type="entry name" value="Doublecortin_dom_sf"/>
</dbReference>
<sequence length="522" mass="61501">MLENFEEIVRLAKGENETQLSKMTQCEQDTYEMQVRASNIVRAGESLMKLVSDIKQYLILNDFHSVNDAICSSSQLYRSTQMDRDNKLMMVRDDMAADLYDLEEEYYTSMYKSRCEFVNCQFEQTKFATMSKSKVTVYFFTNGQPFKPPHKVTIPRHKLEENQIVERINRLHYYNGYVVYTLFGEVLRSVQEIHDESAFVAVPRDQCFQPGPYAKVFRDYANTKLPVIEESKKGKKKKASTKPLGTSYGCKAPTPRMAKEVRFCPGCRHVAVDTRCKHFGAKRTRNKQDACQCRTTDPHGECVPKPVRPPRKVRRERPGWSCCRRKPKKKEYVVKLRKRDVERLEELEAAKKDRPKSAGKRTGCCGKRPTREEHYRKMREKMVKQRKQRLQKEQNRRNKELKEAQNRIKSRRRRQRCMARCCPCCVKKPEPIWRQPPPHNCVEHLRKAREYAIRRRRALQIPEQTSWESVTFPPKFRKKIRGTQVTKEDLKKAKKASGGGWNCFRRKKKTVQFDEEEPPCSS</sequence>
<dbReference type="EMBL" id="JBEHCU010000215">
    <property type="protein sequence ID" value="KAL1404611.1"/>
    <property type="molecule type" value="Genomic_DNA"/>
</dbReference>
<dbReference type="PANTHER" id="PTHR12434">
    <property type="entry name" value="MEDIATOR OF RNA POLYMERASE II TRANSCRIPTION SUBUNIT 22"/>
    <property type="match status" value="1"/>
</dbReference>
<evidence type="ECO:0000256" key="7">
    <source>
        <dbReference type="ARBA" id="ARBA00025687"/>
    </source>
</evidence>
<keyword evidence="5" id="KW-0804">Transcription</keyword>
<keyword evidence="4" id="KW-0805">Transcription regulation</keyword>
<comment type="caution">
    <text evidence="10">The sequence shown here is derived from an EMBL/GenBank/DDBJ whole genome shotgun (WGS) entry which is preliminary data.</text>
</comment>
<evidence type="ECO:0000256" key="9">
    <source>
        <dbReference type="SAM" id="MobiDB-lite"/>
    </source>
</evidence>
<evidence type="ECO:0000256" key="1">
    <source>
        <dbReference type="ARBA" id="ARBA00004123"/>
    </source>
</evidence>
<evidence type="ECO:0000256" key="5">
    <source>
        <dbReference type="ARBA" id="ARBA00023163"/>
    </source>
</evidence>
<dbReference type="AlphaFoldDB" id="A0ABD1DY95"/>
<dbReference type="GO" id="GO:0005634">
    <property type="term" value="C:nucleus"/>
    <property type="evidence" value="ECO:0007669"/>
    <property type="project" value="UniProtKB-SubCell"/>
</dbReference>
<dbReference type="Pfam" id="PF06179">
    <property type="entry name" value="Med22"/>
    <property type="match status" value="1"/>
</dbReference>
<evidence type="ECO:0000256" key="8">
    <source>
        <dbReference type="ARBA" id="ARBA00031962"/>
    </source>
</evidence>
<evidence type="ECO:0000256" key="6">
    <source>
        <dbReference type="ARBA" id="ARBA00023242"/>
    </source>
</evidence>
<organism evidence="10 11">
    <name type="scientific">Culex pipiens pipiens</name>
    <name type="common">Northern house mosquito</name>
    <dbReference type="NCBI Taxonomy" id="38569"/>
    <lineage>
        <taxon>Eukaryota</taxon>
        <taxon>Metazoa</taxon>
        <taxon>Ecdysozoa</taxon>
        <taxon>Arthropoda</taxon>
        <taxon>Hexapoda</taxon>
        <taxon>Insecta</taxon>
        <taxon>Pterygota</taxon>
        <taxon>Neoptera</taxon>
        <taxon>Endopterygota</taxon>
        <taxon>Diptera</taxon>
        <taxon>Nematocera</taxon>
        <taxon>Culicoidea</taxon>
        <taxon>Culicidae</taxon>
        <taxon>Culicinae</taxon>
        <taxon>Culicini</taxon>
        <taxon>Culex</taxon>
        <taxon>Culex</taxon>
    </lineage>
</organism>
<dbReference type="InterPro" id="IPR009332">
    <property type="entry name" value="Med22"/>
</dbReference>
<dbReference type="SUPFAM" id="SSF89837">
    <property type="entry name" value="Doublecortin (DC)"/>
    <property type="match status" value="1"/>
</dbReference>
<evidence type="ECO:0000256" key="3">
    <source>
        <dbReference type="ARBA" id="ARBA00019695"/>
    </source>
</evidence>
<protein>
    <recommendedName>
        <fullName evidence="3">Mediator of RNA polymerase II transcription subunit 22</fullName>
    </recommendedName>
    <alternativeName>
        <fullName evidence="8">Mediator complex subunit 22</fullName>
    </alternativeName>
</protein>
<comment type="similarity">
    <text evidence="2">Belongs to the Mediator complex subunit 22 family.</text>
</comment>
<evidence type="ECO:0000313" key="10">
    <source>
        <dbReference type="EMBL" id="KAL1404611.1"/>
    </source>
</evidence>
<evidence type="ECO:0000256" key="2">
    <source>
        <dbReference type="ARBA" id="ARBA00005942"/>
    </source>
</evidence>
<gene>
    <name evidence="10" type="ORF">pipiens_005300</name>
</gene>
<accession>A0ABD1DY95</accession>
<feature type="compositionally biased region" description="Basic and acidic residues" evidence="9">
    <location>
        <begin position="390"/>
        <end position="406"/>
    </location>
</feature>
<evidence type="ECO:0000256" key="4">
    <source>
        <dbReference type="ARBA" id="ARBA00023015"/>
    </source>
</evidence>
<evidence type="ECO:0000313" key="11">
    <source>
        <dbReference type="Proteomes" id="UP001562425"/>
    </source>
</evidence>
<comment type="function">
    <text evidence="7">Component of the Mediator complex, a coactivator involved in the regulated transcription of nearly all RNA polymerase II-dependent genes. Mediator functions as a bridge to convey information from gene-specific regulatory proteins to the basal RNA polymerase II transcription machinery. Mediator is recruited to promoters by direct interactions with regulatory proteins and serves as a scaffold for the assembly of a functional preinitiation complex with RNA polymerase II and the general transcription factors.</text>
</comment>
<name>A0ABD1DY95_CULPP</name>
<dbReference type="Proteomes" id="UP001562425">
    <property type="component" value="Unassembled WGS sequence"/>
</dbReference>
<keyword evidence="6" id="KW-0539">Nucleus</keyword>
<dbReference type="PANTHER" id="PTHR12434:SF6">
    <property type="entry name" value="MEDIATOR OF RNA POLYMERASE II TRANSCRIPTION SUBUNIT 22"/>
    <property type="match status" value="1"/>
</dbReference>
<keyword evidence="11" id="KW-1185">Reference proteome</keyword>
<proteinExistence type="inferred from homology"/>
<feature type="region of interest" description="Disordered" evidence="9">
    <location>
        <begin position="383"/>
        <end position="409"/>
    </location>
</feature>
<reference evidence="10 11" key="1">
    <citation type="submission" date="2024-05" db="EMBL/GenBank/DDBJ databases">
        <title>Culex pipiens pipiens assembly and annotation.</title>
        <authorList>
            <person name="Alout H."/>
            <person name="Durand T."/>
        </authorList>
    </citation>
    <scope>NUCLEOTIDE SEQUENCE [LARGE SCALE GENOMIC DNA]</scope>
    <source>
        <strain evidence="10">HA-2024</strain>
        <tissue evidence="10">Whole body</tissue>
    </source>
</reference>
<comment type="subcellular location">
    <subcellularLocation>
        <location evidence="1">Nucleus</location>
    </subcellularLocation>
</comment>
<dbReference type="Gene3D" id="3.10.20.230">
    <property type="entry name" value="Doublecortin domain"/>
    <property type="match status" value="1"/>
</dbReference>